<name>A0A8S5LQG3_9CAUD</name>
<organism evidence="1">
    <name type="scientific">Myoviridae sp. ctOyc4</name>
    <dbReference type="NCBI Taxonomy" id="2827606"/>
    <lineage>
        <taxon>Viruses</taxon>
        <taxon>Duplodnaviria</taxon>
        <taxon>Heunggongvirae</taxon>
        <taxon>Uroviricota</taxon>
        <taxon>Caudoviricetes</taxon>
    </lineage>
</organism>
<proteinExistence type="predicted"/>
<accession>A0A8S5LQG3</accession>
<protein>
    <submittedName>
        <fullName evidence="1">Uncharacterized protein</fullName>
    </submittedName>
</protein>
<sequence length="87" mass="9528">MAWDTALAQAIKGTSRAEANRKPQPWYRAEVVQVTPKLIFAIADKEFKFDSSTGLIMTATARAKEWKVGMQAAALLHGAQLLVLDAL</sequence>
<dbReference type="EMBL" id="BK015894">
    <property type="protein sequence ID" value="DAD72120.1"/>
    <property type="molecule type" value="Genomic_DNA"/>
</dbReference>
<evidence type="ECO:0000313" key="1">
    <source>
        <dbReference type="EMBL" id="DAD72120.1"/>
    </source>
</evidence>
<reference evidence="1" key="1">
    <citation type="journal article" date="2021" name="Proc. Natl. Acad. Sci. U.S.A.">
        <title>A Catalog of Tens of Thousands of Viruses from Human Metagenomes Reveals Hidden Associations with Chronic Diseases.</title>
        <authorList>
            <person name="Tisza M.J."/>
            <person name="Buck C.B."/>
        </authorList>
    </citation>
    <scope>NUCLEOTIDE SEQUENCE</scope>
    <source>
        <strain evidence="1">CtOyc4</strain>
    </source>
</reference>